<dbReference type="OrthoDB" id="9803333at2"/>
<keyword evidence="2 5" id="KW-0560">Oxidoreductase</keyword>
<dbReference type="EC" id="1.1.1.100" evidence="5"/>
<dbReference type="EMBL" id="CP036265">
    <property type="protein sequence ID" value="QDT15855.1"/>
    <property type="molecule type" value="Genomic_DNA"/>
</dbReference>
<evidence type="ECO:0000256" key="2">
    <source>
        <dbReference type="ARBA" id="ARBA00023002"/>
    </source>
</evidence>
<reference evidence="7 8" key="1">
    <citation type="submission" date="2019-02" db="EMBL/GenBank/DDBJ databases">
        <title>Deep-cultivation of Planctomycetes and their phenomic and genomic characterization uncovers novel biology.</title>
        <authorList>
            <person name="Wiegand S."/>
            <person name="Jogler M."/>
            <person name="Boedeker C."/>
            <person name="Pinto D."/>
            <person name="Vollmers J."/>
            <person name="Rivas-Marin E."/>
            <person name="Kohn T."/>
            <person name="Peeters S.H."/>
            <person name="Heuer A."/>
            <person name="Rast P."/>
            <person name="Oberbeckmann S."/>
            <person name="Bunk B."/>
            <person name="Jeske O."/>
            <person name="Meyerdierks A."/>
            <person name="Storesund J.E."/>
            <person name="Kallscheuer N."/>
            <person name="Luecker S."/>
            <person name="Lage O.M."/>
            <person name="Pohl T."/>
            <person name="Merkel B.J."/>
            <person name="Hornburger P."/>
            <person name="Mueller R.-W."/>
            <person name="Bruemmer F."/>
            <person name="Labrenz M."/>
            <person name="Spormann A.M."/>
            <person name="Op den Camp H."/>
            <person name="Overmann J."/>
            <person name="Amann R."/>
            <person name="Jetten M.S.M."/>
            <person name="Mascher T."/>
            <person name="Medema M.H."/>
            <person name="Devos D.P."/>
            <person name="Kaster A.-K."/>
            <person name="Ovreas L."/>
            <person name="Rohde M."/>
            <person name="Galperin M.Y."/>
            <person name="Jogler C."/>
        </authorList>
    </citation>
    <scope>NUCLEOTIDE SEQUENCE [LARGE SCALE GENOMIC DNA]</scope>
    <source>
        <strain evidence="7 8">CA12</strain>
    </source>
</reference>
<feature type="domain" description="Ketoreductase" evidence="6">
    <location>
        <begin position="17"/>
        <end position="197"/>
    </location>
</feature>
<dbReference type="InterPro" id="IPR057326">
    <property type="entry name" value="KR_dom"/>
</dbReference>
<dbReference type="GO" id="GO:0051287">
    <property type="term" value="F:NAD binding"/>
    <property type="evidence" value="ECO:0007669"/>
    <property type="project" value="UniProtKB-UniRule"/>
</dbReference>
<comment type="function">
    <text evidence="5">Catalyzes the NADPH-dependent reduction of beta-ketoacyl-ACP substrates to beta-hydroxyacyl-ACP products, the first reductive step in the elongation cycle of fatty acid biosynthesis.</text>
</comment>
<accession>A0A517P911</accession>
<dbReference type="PRINTS" id="PR00081">
    <property type="entry name" value="GDHRDH"/>
</dbReference>
<dbReference type="InterPro" id="IPR036291">
    <property type="entry name" value="NAD(P)-bd_dom_sf"/>
</dbReference>
<dbReference type="GO" id="GO:0004316">
    <property type="term" value="F:3-oxoacyl-[acyl-carrier-protein] reductase (NADPH) activity"/>
    <property type="evidence" value="ECO:0007669"/>
    <property type="project" value="UniProtKB-UniRule"/>
</dbReference>
<sequence>MADSSASPFPPKPFEGRTALVTGGSRGIGRACAEMLAAGGAKVGVVYAGNTAAAEETVAAIQAAGGQAEAIQCDVTNHEAAAELVKKVVEDWGQLDILVNNAGIIRDGLFATMSPENWGAVIETNLTGVYNFCHAAIMPMMRARYGRIINMSSVAAHYSNPGQANYAASKGGIEGLTRCLATEIAKRGVTVNAVAPGFVQTDMTEAVRNAAGDIITKAIPRKRLGKPEDIARAVCFLADERSDYITGQTVTVDGGLTLGGM</sequence>
<protein>
    <recommendedName>
        <fullName evidence="5">3-oxoacyl-[acyl-carrier-protein] reductase</fullName>
        <ecNumber evidence="5">1.1.1.100</ecNumber>
    </recommendedName>
</protein>
<comment type="pathway">
    <text evidence="5">Lipid metabolism; fatty acid biosynthesis.</text>
</comment>
<keyword evidence="8" id="KW-1185">Reference proteome</keyword>
<evidence type="ECO:0000256" key="4">
    <source>
        <dbReference type="PIRSR" id="PIRSR611284-2"/>
    </source>
</evidence>
<gene>
    <name evidence="7" type="primary">fabG_3</name>
    <name evidence="7" type="ORF">CA12_19500</name>
</gene>
<dbReference type="InterPro" id="IPR002347">
    <property type="entry name" value="SDR_fam"/>
</dbReference>
<dbReference type="Gene3D" id="3.40.50.720">
    <property type="entry name" value="NAD(P)-binding Rossmann-like Domain"/>
    <property type="match status" value="1"/>
</dbReference>
<comment type="subunit">
    <text evidence="5">Homotetramer.</text>
</comment>
<dbReference type="KEGG" id="acaf:CA12_19500"/>
<keyword evidence="5" id="KW-0444">Lipid biosynthesis</keyword>
<dbReference type="PANTHER" id="PTHR42879:SF2">
    <property type="entry name" value="3-OXOACYL-[ACYL-CARRIER-PROTEIN] REDUCTASE FABG"/>
    <property type="match status" value="1"/>
</dbReference>
<dbReference type="UniPathway" id="UPA00094"/>
<dbReference type="Proteomes" id="UP000318741">
    <property type="component" value="Chromosome"/>
</dbReference>
<proteinExistence type="inferred from homology"/>
<comment type="catalytic activity">
    <reaction evidence="5">
        <text>a (3R)-hydroxyacyl-[ACP] + NADP(+) = a 3-oxoacyl-[ACP] + NADPH + H(+)</text>
        <dbReference type="Rhea" id="RHEA:17397"/>
        <dbReference type="Rhea" id="RHEA-COMP:9916"/>
        <dbReference type="Rhea" id="RHEA-COMP:9945"/>
        <dbReference type="ChEBI" id="CHEBI:15378"/>
        <dbReference type="ChEBI" id="CHEBI:57783"/>
        <dbReference type="ChEBI" id="CHEBI:58349"/>
        <dbReference type="ChEBI" id="CHEBI:78776"/>
        <dbReference type="ChEBI" id="CHEBI:78827"/>
        <dbReference type="EC" id="1.1.1.100"/>
    </reaction>
</comment>
<dbReference type="FunFam" id="3.40.50.720:FF:000173">
    <property type="entry name" value="3-oxoacyl-[acyl-carrier protein] reductase"/>
    <property type="match status" value="1"/>
</dbReference>
<evidence type="ECO:0000256" key="3">
    <source>
        <dbReference type="PIRSR" id="PIRSR611284-1"/>
    </source>
</evidence>
<organism evidence="7 8">
    <name type="scientific">Alienimonas californiensis</name>
    <dbReference type="NCBI Taxonomy" id="2527989"/>
    <lineage>
        <taxon>Bacteria</taxon>
        <taxon>Pseudomonadati</taxon>
        <taxon>Planctomycetota</taxon>
        <taxon>Planctomycetia</taxon>
        <taxon>Planctomycetales</taxon>
        <taxon>Planctomycetaceae</taxon>
        <taxon>Alienimonas</taxon>
    </lineage>
</organism>
<keyword evidence="4 5" id="KW-0521">NADP</keyword>
<dbReference type="NCBIfam" id="NF005559">
    <property type="entry name" value="PRK07231.1"/>
    <property type="match status" value="1"/>
</dbReference>
<dbReference type="SMART" id="SM00822">
    <property type="entry name" value="PKS_KR"/>
    <property type="match status" value="1"/>
</dbReference>
<dbReference type="InterPro" id="IPR050259">
    <property type="entry name" value="SDR"/>
</dbReference>
<dbReference type="GO" id="GO:0006633">
    <property type="term" value="P:fatty acid biosynthetic process"/>
    <property type="evidence" value="ECO:0007669"/>
    <property type="project" value="UniProtKB-UniPathway"/>
</dbReference>
<feature type="binding site" evidence="4">
    <location>
        <begin position="23"/>
        <end position="26"/>
    </location>
    <ligand>
        <name>NADP(+)</name>
        <dbReference type="ChEBI" id="CHEBI:58349"/>
    </ligand>
</feature>
<dbReference type="Pfam" id="PF13561">
    <property type="entry name" value="adh_short_C2"/>
    <property type="match status" value="1"/>
</dbReference>
<dbReference type="AlphaFoldDB" id="A0A517P911"/>
<dbReference type="PRINTS" id="PR00080">
    <property type="entry name" value="SDRFAMILY"/>
</dbReference>
<dbReference type="NCBIfam" id="NF004200">
    <property type="entry name" value="PRK05653.1-5"/>
    <property type="match status" value="1"/>
</dbReference>
<dbReference type="NCBIfam" id="NF009466">
    <property type="entry name" value="PRK12826.1-2"/>
    <property type="match status" value="1"/>
</dbReference>
<feature type="binding site" evidence="4">
    <location>
        <position position="101"/>
    </location>
    <ligand>
        <name>NADP(+)</name>
        <dbReference type="ChEBI" id="CHEBI:58349"/>
    </ligand>
</feature>
<comment type="similarity">
    <text evidence="1 5">Belongs to the short-chain dehydrogenases/reductases (SDR) family.</text>
</comment>
<evidence type="ECO:0000259" key="6">
    <source>
        <dbReference type="SMART" id="SM00822"/>
    </source>
</evidence>
<dbReference type="RefSeq" id="WP_145358750.1">
    <property type="nucleotide sequence ID" value="NZ_CP036265.1"/>
</dbReference>
<keyword evidence="5" id="KW-0276">Fatty acid metabolism</keyword>
<dbReference type="PANTHER" id="PTHR42879">
    <property type="entry name" value="3-OXOACYL-(ACYL-CARRIER-PROTEIN) REDUCTASE"/>
    <property type="match status" value="1"/>
</dbReference>
<feature type="active site" description="Proton acceptor" evidence="3">
    <location>
        <position position="166"/>
    </location>
</feature>
<evidence type="ECO:0000313" key="7">
    <source>
        <dbReference type="EMBL" id="QDT15855.1"/>
    </source>
</evidence>
<evidence type="ECO:0000256" key="1">
    <source>
        <dbReference type="ARBA" id="ARBA00006484"/>
    </source>
</evidence>
<evidence type="ECO:0000313" key="8">
    <source>
        <dbReference type="Proteomes" id="UP000318741"/>
    </source>
</evidence>
<dbReference type="CDD" id="cd05333">
    <property type="entry name" value="BKR_SDR_c"/>
    <property type="match status" value="1"/>
</dbReference>
<feature type="binding site" evidence="4">
    <location>
        <begin position="166"/>
        <end position="170"/>
    </location>
    <ligand>
        <name>NADP(+)</name>
        <dbReference type="ChEBI" id="CHEBI:58349"/>
    </ligand>
</feature>
<keyword evidence="5" id="KW-0275">Fatty acid biosynthesis</keyword>
<dbReference type="SUPFAM" id="SSF51735">
    <property type="entry name" value="NAD(P)-binding Rossmann-fold domains"/>
    <property type="match status" value="1"/>
</dbReference>
<name>A0A517P911_9PLAN</name>
<dbReference type="NCBIfam" id="TIGR01830">
    <property type="entry name" value="3oxo_ACP_reduc"/>
    <property type="match status" value="1"/>
</dbReference>
<dbReference type="InterPro" id="IPR020904">
    <property type="entry name" value="Sc_DH/Rdtase_CS"/>
</dbReference>
<keyword evidence="5" id="KW-0443">Lipid metabolism</keyword>
<dbReference type="InterPro" id="IPR011284">
    <property type="entry name" value="3oxo_ACP_reduc"/>
</dbReference>
<dbReference type="PROSITE" id="PS00061">
    <property type="entry name" value="ADH_SHORT"/>
    <property type="match status" value="1"/>
</dbReference>
<evidence type="ECO:0000256" key="5">
    <source>
        <dbReference type="RuleBase" id="RU366074"/>
    </source>
</evidence>